<dbReference type="RefSeq" id="WP_022052819.1">
    <property type="nucleotide sequence ID" value="NZ_HF998068.1"/>
</dbReference>
<name>R5VX88_9BACT</name>
<gene>
    <name evidence="1" type="ORF">BN536_00484</name>
</gene>
<evidence type="ECO:0000313" key="2">
    <source>
        <dbReference type="Proteomes" id="UP000018372"/>
    </source>
</evidence>
<sequence>MAKEKFNNYLRKATFKRDLEAGNILADSISFIKDIRAIYTHGEYYGSGCITSVNSGTGEITAELIPNVFHVFGEVSALNISFGEGLPNMMNEYMFQFTSGVNPTVLTLPEGVKWIGSSVVRANRTYQVSILNNIAVMGGA</sequence>
<reference evidence="1" key="1">
    <citation type="submission" date="2012-11" db="EMBL/GenBank/DDBJ databases">
        <title>Dependencies among metagenomic species, viruses, plasmids and units of genetic variation.</title>
        <authorList>
            <person name="Nielsen H.B."/>
            <person name="Almeida M."/>
            <person name="Juncker A.S."/>
            <person name="Rasmussen S."/>
            <person name="Li J."/>
            <person name="Sunagawa S."/>
            <person name="Plichta D."/>
            <person name="Gautier L."/>
            <person name="Le Chatelier E."/>
            <person name="Peletier E."/>
            <person name="Bonde I."/>
            <person name="Nielsen T."/>
            <person name="Manichanh C."/>
            <person name="Arumugam M."/>
            <person name="Batto J."/>
            <person name="Santos M.B.Q.D."/>
            <person name="Blom N."/>
            <person name="Borruel N."/>
            <person name="Burgdorf K.S."/>
            <person name="Boumezbeur F."/>
            <person name="Casellas F."/>
            <person name="Dore J."/>
            <person name="Guarner F."/>
            <person name="Hansen T."/>
            <person name="Hildebrand F."/>
            <person name="Kaas R.S."/>
            <person name="Kennedy S."/>
            <person name="Kristiansen K."/>
            <person name="Kultima J.R."/>
            <person name="Leonard P."/>
            <person name="Levenez F."/>
            <person name="Lund O."/>
            <person name="Moumen B."/>
            <person name="Le Paslier D."/>
            <person name="Pons N."/>
            <person name="Pedersen O."/>
            <person name="Prifti E."/>
            <person name="Qin J."/>
            <person name="Raes J."/>
            <person name="Tap J."/>
            <person name="Tims S."/>
            <person name="Ussery D.W."/>
            <person name="Yamada T."/>
            <person name="MetaHit consortium"/>
            <person name="Renault P."/>
            <person name="Sicheritz-Ponten T."/>
            <person name="Bork P."/>
            <person name="Wang J."/>
            <person name="Brunak S."/>
            <person name="Ehrlich S.D."/>
        </authorList>
    </citation>
    <scope>NUCLEOTIDE SEQUENCE [LARGE SCALE GENOMIC DNA]</scope>
</reference>
<protein>
    <submittedName>
        <fullName evidence="1">Uncharacterized protein</fullName>
    </submittedName>
</protein>
<dbReference type="Proteomes" id="UP000018372">
    <property type="component" value="Unassembled WGS sequence"/>
</dbReference>
<evidence type="ECO:0000313" key="1">
    <source>
        <dbReference type="EMBL" id="CCZ88176.1"/>
    </source>
</evidence>
<comment type="caution">
    <text evidence="1">The sequence shown here is derived from an EMBL/GenBank/DDBJ whole genome shotgun (WGS) entry which is preliminary data.</text>
</comment>
<accession>R5VX88</accession>
<proteinExistence type="predicted"/>
<dbReference type="EMBL" id="CBAT010000214">
    <property type="protein sequence ID" value="CCZ88176.1"/>
    <property type="molecule type" value="Genomic_DNA"/>
</dbReference>
<dbReference type="AlphaFoldDB" id="R5VX88"/>
<organism evidence="1 2">
    <name type="scientific">Phocaeicola plebeius CAG:211</name>
    <dbReference type="NCBI Taxonomy" id="1263052"/>
    <lineage>
        <taxon>Bacteria</taxon>
        <taxon>Pseudomonadati</taxon>
        <taxon>Bacteroidota</taxon>
        <taxon>Bacteroidia</taxon>
        <taxon>Bacteroidales</taxon>
        <taxon>Bacteroidaceae</taxon>
        <taxon>Phocaeicola</taxon>
    </lineage>
</organism>